<evidence type="ECO:0000313" key="4">
    <source>
        <dbReference type="EMBL" id="KAJ7217150.1"/>
    </source>
</evidence>
<dbReference type="SUPFAM" id="SSF52540">
    <property type="entry name" value="P-loop containing nucleoside triphosphate hydrolases"/>
    <property type="match status" value="1"/>
</dbReference>
<protein>
    <recommendedName>
        <fullName evidence="3">ATPase dynein-related AAA domain-containing protein</fullName>
    </recommendedName>
</protein>
<evidence type="ECO:0000259" key="3">
    <source>
        <dbReference type="Pfam" id="PF07728"/>
    </source>
</evidence>
<dbReference type="GO" id="GO:0000055">
    <property type="term" value="P:ribosomal large subunit export from nucleus"/>
    <property type="evidence" value="ECO:0007669"/>
    <property type="project" value="TreeGrafter"/>
</dbReference>
<evidence type="ECO:0000256" key="2">
    <source>
        <dbReference type="ARBA" id="ARBA00022840"/>
    </source>
</evidence>
<name>A0AAD6YJW4_9AGAR</name>
<keyword evidence="1" id="KW-0547">Nucleotide-binding</keyword>
<dbReference type="PANTHER" id="PTHR48103">
    <property type="entry name" value="MIDASIN-RELATED"/>
    <property type="match status" value="1"/>
</dbReference>
<keyword evidence="2" id="KW-0067">ATP-binding</keyword>
<dbReference type="InterPro" id="IPR025662">
    <property type="entry name" value="Sigma_54_int_dom_ATP-bd_1"/>
</dbReference>
<dbReference type="Pfam" id="PF07728">
    <property type="entry name" value="AAA_5"/>
    <property type="match status" value="1"/>
</dbReference>
<evidence type="ECO:0000256" key="1">
    <source>
        <dbReference type="ARBA" id="ARBA00022741"/>
    </source>
</evidence>
<dbReference type="GO" id="GO:0000027">
    <property type="term" value="P:ribosomal large subunit assembly"/>
    <property type="evidence" value="ECO:0007669"/>
    <property type="project" value="TreeGrafter"/>
</dbReference>
<dbReference type="GO" id="GO:0030687">
    <property type="term" value="C:preribosome, large subunit precursor"/>
    <property type="evidence" value="ECO:0007669"/>
    <property type="project" value="TreeGrafter"/>
</dbReference>
<dbReference type="PROSITE" id="PS00675">
    <property type="entry name" value="SIGMA54_INTERACT_1"/>
    <property type="match status" value="1"/>
</dbReference>
<accession>A0AAD6YJW4</accession>
<dbReference type="PANTHER" id="PTHR48103:SF2">
    <property type="entry name" value="MIDASIN"/>
    <property type="match status" value="1"/>
</dbReference>
<dbReference type="InterPro" id="IPR011704">
    <property type="entry name" value="ATPase_dyneun-rel_AAA"/>
</dbReference>
<dbReference type="InterPro" id="IPR027417">
    <property type="entry name" value="P-loop_NTPase"/>
</dbReference>
<dbReference type="EMBL" id="JARJCW010000014">
    <property type="protein sequence ID" value="KAJ7217150.1"/>
    <property type="molecule type" value="Genomic_DNA"/>
</dbReference>
<feature type="domain" description="ATPase dynein-related AAA" evidence="3">
    <location>
        <begin position="397"/>
        <end position="436"/>
    </location>
</feature>
<dbReference type="Gene3D" id="3.40.50.300">
    <property type="entry name" value="P-loop containing nucleotide triphosphate hydrolases"/>
    <property type="match status" value="1"/>
</dbReference>
<dbReference type="AlphaFoldDB" id="A0AAD6YJW4"/>
<sequence length="456" mass="50488">MIYTAPNTLTLTAGHFSSHGSKRTIQLTDTFGVLALVASNPFKDDRGAHSGIRGSPLWNVNSNADLPVRAASDAIYRALALLVYWLAEDKALEMCSNLCTRVRTHILSRRFVLSVFHLIFRLWGTNTCTNASTNDEDDKKRTKLRQKRWTRYGRIDPTYLDRLDARTRPDFKTAVLTLLFLDQNWMNVVEDVEEQMQTVSGRSSGQSTPRTFVAALPYSCPGHGASSRRAGAERVGPQRAPAKFDVEKDMNGRALAAVRTAPPATLLLSRIATAVSLGEPVLLTGETGTGKTSVVTHHRISGPRRFKPIYARISGAGVQERFLDWGTFSRRKNEKFEAEVRKNVAEGEDDSVNADTPRKKRKVDDGLNVSEASWAAFERDVTEFEVQHVQAKGKFAFGFVEGPLVRALRSGDWVLLDEINLASPETLECISTLLHSPTSSITLTEQGSMEPVPSRA</sequence>
<dbReference type="Proteomes" id="UP001219525">
    <property type="component" value="Unassembled WGS sequence"/>
</dbReference>
<comment type="caution">
    <text evidence="4">The sequence shown here is derived from an EMBL/GenBank/DDBJ whole genome shotgun (WGS) entry which is preliminary data.</text>
</comment>
<reference evidence="4" key="1">
    <citation type="submission" date="2023-03" db="EMBL/GenBank/DDBJ databases">
        <title>Massive genome expansion in bonnet fungi (Mycena s.s.) driven by repeated elements and novel gene families across ecological guilds.</title>
        <authorList>
            <consortium name="Lawrence Berkeley National Laboratory"/>
            <person name="Harder C.B."/>
            <person name="Miyauchi S."/>
            <person name="Viragh M."/>
            <person name="Kuo A."/>
            <person name="Thoen E."/>
            <person name="Andreopoulos B."/>
            <person name="Lu D."/>
            <person name="Skrede I."/>
            <person name="Drula E."/>
            <person name="Henrissat B."/>
            <person name="Morin E."/>
            <person name="Kohler A."/>
            <person name="Barry K."/>
            <person name="LaButti K."/>
            <person name="Morin E."/>
            <person name="Salamov A."/>
            <person name="Lipzen A."/>
            <person name="Mereny Z."/>
            <person name="Hegedus B."/>
            <person name="Baldrian P."/>
            <person name="Stursova M."/>
            <person name="Weitz H."/>
            <person name="Taylor A."/>
            <person name="Grigoriev I.V."/>
            <person name="Nagy L.G."/>
            <person name="Martin F."/>
            <person name="Kauserud H."/>
        </authorList>
    </citation>
    <scope>NUCLEOTIDE SEQUENCE</scope>
    <source>
        <strain evidence="4">9144</strain>
    </source>
</reference>
<organism evidence="4 5">
    <name type="scientific">Mycena pura</name>
    <dbReference type="NCBI Taxonomy" id="153505"/>
    <lineage>
        <taxon>Eukaryota</taxon>
        <taxon>Fungi</taxon>
        <taxon>Dikarya</taxon>
        <taxon>Basidiomycota</taxon>
        <taxon>Agaricomycotina</taxon>
        <taxon>Agaricomycetes</taxon>
        <taxon>Agaricomycetidae</taxon>
        <taxon>Agaricales</taxon>
        <taxon>Marasmiineae</taxon>
        <taxon>Mycenaceae</taxon>
        <taxon>Mycena</taxon>
    </lineage>
</organism>
<dbReference type="GO" id="GO:0005524">
    <property type="term" value="F:ATP binding"/>
    <property type="evidence" value="ECO:0007669"/>
    <property type="project" value="UniProtKB-KW"/>
</dbReference>
<dbReference type="GO" id="GO:0016887">
    <property type="term" value="F:ATP hydrolysis activity"/>
    <property type="evidence" value="ECO:0007669"/>
    <property type="project" value="InterPro"/>
</dbReference>
<proteinExistence type="predicted"/>
<dbReference type="GO" id="GO:0005634">
    <property type="term" value="C:nucleus"/>
    <property type="evidence" value="ECO:0007669"/>
    <property type="project" value="TreeGrafter"/>
</dbReference>
<keyword evidence="5" id="KW-1185">Reference proteome</keyword>
<gene>
    <name evidence="4" type="ORF">GGX14DRAFT_602210</name>
</gene>
<evidence type="ECO:0000313" key="5">
    <source>
        <dbReference type="Proteomes" id="UP001219525"/>
    </source>
</evidence>